<sequence>MLVGVGTARQRCEDPVEAVDALELMRRAALGAGPPALLERAGLVLVPRGTWKYADPGRALCPSARTVVAQLGVLQQTLMTRACAEIASGAVDVALVAGGEDRHRWLRAKITGASLPETVPGLPPDEVMEPKEDILSPLESERGLILPVRQYAVLETALRAAEGVSPAEHARELDRLWSAFHSVATDPVAGRKDMLSFPYRKWHCSQWNVDQAAALIFCSAGFARSLGIPRDQWVFPLAAAESNVMIPMTARPSLHRSPGFAAVGAALADLTGISAPDVDHLDLYSCFPSAVRIQARELGVTGRDDLTVTGGMPFAGGPLNNYALQATAEMARVLLEDPESTGLVTSVSGMLTKQAAGLWSCRPHESGFRWEDVTPGTEAVPLVAGYTGQGVVDGYTVTYENATPAQAIAVVSAPGVRTVATSREPLTSMIEEEWVGRPVEVRDGHFF</sequence>
<gene>
    <name evidence="1" type="ORF">GCM10022226_54800</name>
</gene>
<protein>
    <submittedName>
        <fullName evidence="1">Acetyl-CoA acetyltransferase</fullName>
    </submittedName>
</protein>
<accession>A0ABP7IUH9</accession>
<dbReference type="Gene3D" id="3.40.47.10">
    <property type="match status" value="1"/>
</dbReference>
<dbReference type="EMBL" id="BAAAZR010000020">
    <property type="protein sequence ID" value="GAA3826979.1"/>
    <property type="molecule type" value="Genomic_DNA"/>
</dbReference>
<dbReference type="InterPro" id="IPR016039">
    <property type="entry name" value="Thiolase-like"/>
</dbReference>
<evidence type="ECO:0000313" key="1">
    <source>
        <dbReference type="EMBL" id="GAA3826979.1"/>
    </source>
</evidence>
<name>A0ABP7IUH9_9ACTN</name>
<dbReference type="Gene3D" id="2.40.50.840">
    <property type="match status" value="1"/>
</dbReference>
<comment type="caution">
    <text evidence="1">The sequence shown here is derived from an EMBL/GenBank/DDBJ whole genome shotgun (WGS) entry which is preliminary data.</text>
</comment>
<dbReference type="Proteomes" id="UP001500888">
    <property type="component" value="Unassembled WGS sequence"/>
</dbReference>
<dbReference type="SUPFAM" id="SSF53901">
    <property type="entry name" value="Thiolase-like"/>
    <property type="match status" value="1"/>
</dbReference>
<keyword evidence="2" id="KW-1185">Reference proteome</keyword>
<organism evidence="1 2">
    <name type="scientific">Sphaerisporangium flaviroseum</name>
    <dbReference type="NCBI Taxonomy" id="509199"/>
    <lineage>
        <taxon>Bacteria</taxon>
        <taxon>Bacillati</taxon>
        <taxon>Actinomycetota</taxon>
        <taxon>Actinomycetes</taxon>
        <taxon>Streptosporangiales</taxon>
        <taxon>Streptosporangiaceae</taxon>
        <taxon>Sphaerisporangium</taxon>
    </lineage>
</organism>
<proteinExistence type="predicted"/>
<evidence type="ECO:0000313" key="2">
    <source>
        <dbReference type="Proteomes" id="UP001500888"/>
    </source>
</evidence>
<reference evidence="2" key="1">
    <citation type="journal article" date="2019" name="Int. J. Syst. Evol. Microbiol.">
        <title>The Global Catalogue of Microorganisms (GCM) 10K type strain sequencing project: providing services to taxonomists for standard genome sequencing and annotation.</title>
        <authorList>
            <consortium name="The Broad Institute Genomics Platform"/>
            <consortium name="The Broad Institute Genome Sequencing Center for Infectious Disease"/>
            <person name="Wu L."/>
            <person name="Ma J."/>
        </authorList>
    </citation>
    <scope>NUCLEOTIDE SEQUENCE [LARGE SCALE GENOMIC DNA]</scope>
    <source>
        <strain evidence="2">JCM 16908</strain>
    </source>
</reference>